<reference evidence="16 17" key="1">
    <citation type="submission" date="2015-09" db="EMBL/GenBank/DDBJ databases">
        <title>Draft genome of the scarab beetle Oryctes borbonicus.</title>
        <authorList>
            <person name="Meyer J.M."/>
            <person name="Markov G.V."/>
            <person name="Baskaran P."/>
            <person name="Herrmann M."/>
            <person name="Sommer R.J."/>
            <person name="Roedelsperger C."/>
        </authorList>
    </citation>
    <scope>NUCLEOTIDE SEQUENCE [LARGE SCALE GENOMIC DNA]</scope>
    <source>
        <strain evidence="16">OB123</strain>
        <tissue evidence="16">Whole animal</tissue>
    </source>
</reference>
<evidence type="ECO:0000256" key="10">
    <source>
        <dbReference type="ARBA" id="ARBA00023002"/>
    </source>
</evidence>
<dbReference type="GO" id="GO:0005789">
    <property type="term" value="C:endoplasmic reticulum membrane"/>
    <property type="evidence" value="ECO:0007669"/>
    <property type="project" value="UniProtKB-SubCell"/>
</dbReference>
<organism evidence="16 17">
    <name type="scientific">Oryctes borbonicus</name>
    <dbReference type="NCBI Taxonomy" id="1629725"/>
    <lineage>
        <taxon>Eukaryota</taxon>
        <taxon>Metazoa</taxon>
        <taxon>Ecdysozoa</taxon>
        <taxon>Arthropoda</taxon>
        <taxon>Hexapoda</taxon>
        <taxon>Insecta</taxon>
        <taxon>Pterygota</taxon>
        <taxon>Neoptera</taxon>
        <taxon>Endopterygota</taxon>
        <taxon>Coleoptera</taxon>
        <taxon>Polyphaga</taxon>
        <taxon>Scarabaeiformia</taxon>
        <taxon>Scarabaeidae</taxon>
        <taxon>Dynastinae</taxon>
        <taxon>Oryctes</taxon>
    </lineage>
</organism>
<dbReference type="PRINTS" id="PR00385">
    <property type="entry name" value="P450"/>
</dbReference>
<dbReference type="AlphaFoldDB" id="A0A0T6B531"/>
<dbReference type="PANTHER" id="PTHR24291">
    <property type="entry name" value="CYTOCHROME P450 FAMILY 4"/>
    <property type="match status" value="1"/>
</dbReference>
<keyword evidence="10 15" id="KW-0560">Oxidoreductase</keyword>
<accession>A0A0T6B531</accession>
<proteinExistence type="inferred from homology"/>
<evidence type="ECO:0000256" key="1">
    <source>
        <dbReference type="ARBA" id="ARBA00001971"/>
    </source>
</evidence>
<evidence type="ECO:0000256" key="13">
    <source>
        <dbReference type="ARBA" id="ARBA00023136"/>
    </source>
</evidence>
<evidence type="ECO:0000256" key="9">
    <source>
        <dbReference type="ARBA" id="ARBA00022848"/>
    </source>
</evidence>
<protein>
    <submittedName>
        <fullName evidence="16">Cytochrome P450</fullName>
    </submittedName>
</protein>
<comment type="cofactor">
    <cofactor evidence="1 14">
        <name>heme</name>
        <dbReference type="ChEBI" id="CHEBI:30413"/>
    </cofactor>
</comment>
<dbReference type="SUPFAM" id="SSF48264">
    <property type="entry name" value="Cytochrome P450"/>
    <property type="match status" value="1"/>
</dbReference>
<comment type="subcellular location">
    <subcellularLocation>
        <location evidence="4">Endoplasmic reticulum membrane</location>
        <topology evidence="4">Peripheral membrane protein</topology>
    </subcellularLocation>
    <subcellularLocation>
        <location evidence="3">Microsome membrane</location>
        <topology evidence="3">Peripheral membrane protein</topology>
    </subcellularLocation>
</comment>
<sequence>ILPWLGDGLLTSTGSKWHRHRKLLTPAFHFKILESFMDVFTEKSQMLVDILAKEANGKAFNVYPYITRCALDIISETAMGIQVNAMTQTNNTYVDAIYGLGRELVERFQKAWLSNDFIYSKTSYYKRFLKFVSILHNTTNRVINERKEALKHKHGKSEHVIDDDFVNKKRKAFLDLLLEVAEGGDVITYEQIREEVDTFLFEGHDTTTTSISWTLFLLGLYPNVQEKVYEEVSQFLQDDKRLSFADLKQLKYLERVIKESLRLYPSVPGISRLAAKDIAIEDYIIPAGTSINILIYDLHRNEKHFANPNKFDPDRFLPEICKDRHPYAYIPFSAGPRNCIGQKFALSEEKTVLSYIIRNYKIKSTQTMDNVRPISDLVLRPEEGIYIILEKRC</sequence>
<dbReference type="Gene3D" id="1.10.630.10">
    <property type="entry name" value="Cytochrome P450"/>
    <property type="match status" value="1"/>
</dbReference>
<dbReference type="InterPro" id="IPR050196">
    <property type="entry name" value="Cytochrome_P450_Monoox"/>
</dbReference>
<feature type="binding site" description="axial binding residue" evidence="14">
    <location>
        <position position="339"/>
    </location>
    <ligand>
        <name>heme</name>
        <dbReference type="ChEBI" id="CHEBI:30413"/>
    </ligand>
    <ligandPart>
        <name>Fe</name>
        <dbReference type="ChEBI" id="CHEBI:18248"/>
    </ligandPart>
</feature>
<dbReference type="InterPro" id="IPR002401">
    <property type="entry name" value="Cyt_P450_E_grp-I"/>
</dbReference>
<dbReference type="EMBL" id="LJIG01009844">
    <property type="protein sequence ID" value="KRT82267.1"/>
    <property type="molecule type" value="Genomic_DNA"/>
</dbReference>
<dbReference type="Pfam" id="PF00067">
    <property type="entry name" value="p450"/>
    <property type="match status" value="1"/>
</dbReference>
<dbReference type="GO" id="GO:0005506">
    <property type="term" value="F:iron ion binding"/>
    <property type="evidence" value="ECO:0007669"/>
    <property type="project" value="InterPro"/>
</dbReference>
<evidence type="ECO:0000256" key="3">
    <source>
        <dbReference type="ARBA" id="ARBA00004174"/>
    </source>
</evidence>
<keyword evidence="6 14" id="KW-0349">Heme</keyword>
<keyword evidence="13" id="KW-0472">Membrane</keyword>
<keyword evidence="9" id="KW-0492">Microsome</keyword>
<dbReference type="CDD" id="cd20628">
    <property type="entry name" value="CYP4"/>
    <property type="match status" value="1"/>
</dbReference>
<dbReference type="PROSITE" id="PS00086">
    <property type="entry name" value="CYTOCHROME_P450"/>
    <property type="match status" value="1"/>
</dbReference>
<evidence type="ECO:0000256" key="6">
    <source>
        <dbReference type="ARBA" id="ARBA00022617"/>
    </source>
</evidence>
<evidence type="ECO:0000256" key="12">
    <source>
        <dbReference type="ARBA" id="ARBA00023033"/>
    </source>
</evidence>
<evidence type="ECO:0000256" key="11">
    <source>
        <dbReference type="ARBA" id="ARBA00023004"/>
    </source>
</evidence>
<evidence type="ECO:0000256" key="2">
    <source>
        <dbReference type="ARBA" id="ARBA00003690"/>
    </source>
</evidence>
<dbReference type="InterPro" id="IPR036396">
    <property type="entry name" value="Cyt_P450_sf"/>
</dbReference>
<evidence type="ECO:0000313" key="16">
    <source>
        <dbReference type="EMBL" id="KRT82267.1"/>
    </source>
</evidence>
<comment type="caution">
    <text evidence="16">The sequence shown here is derived from an EMBL/GenBank/DDBJ whole genome shotgun (WGS) entry which is preliminary data.</text>
</comment>
<comment type="similarity">
    <text evidence="5 15">Belongs to the cytochrome P450 family.</text>
</comment>
<evidence type="ECO:0000256" key="5">
    <source>
        <dbReference type="ARBA" id="ARBA00010617"/>
    </source>
</evidence>
<keyword evidence="11 14" id="KW-0408">Iron</keyword>
<dbReference type="InterPro" id="IPR001128">
    <property type="entry name" value="Cyt_P450"/>
</dbReference>
<evidence type="ECO:0000256" key="15">
    <source>
        <dbReference type="RuleBase" id="RU000461"/>
    </source>
</evidence>
<evidence type="ECO:0000256" key="8">
    <source>
        <dbReference type="ARBA" id="ARBA00022824"/>
    </source>
</evidence>
<dbReference type="GO" id="GO:0004497">
    <property type="term" value="F:monooxygenase activity"/>
    <property type="evidence" value="ECO:0007669"/>
    <property type="project" value="UniProtKB-KW"/>
</dbReference>
<dbReference type="GO" id="GO:0016705">
    <property type="term" value="F:oxidoreductase activity, acting on paired donors, with incorporation or reduction of molecular oxygen"/>
    <property type="evidence" value="ECO:0007669"/>
    <property type="project" value="InterPro"/>
</dbReference>
<feature type="non-terminal residue" evidence="16">
    <location>
        <position position="1"/>
    </location>
</feature>
<keyword evidence="8" id="KW-0256">Endoplasmic reticulum</keyword>
<dbReference type="InterPro" id="IPR017972">
    <property type="entry name" value="Cyt_P450_CS"/>
</dbReference>
<evidence type="ECO:0000256" key="4">
    <source>
        <dbReference type="ARBA" id="ARBA00004406"/>
    </source>
</evidence>
<dbReference type="PRINTS" id="PR00463">
    <property type="entry name" value="EP450I"/>
</dbReference>
<evidence type="ECO:0000256" key="14">
    <source>
        <dbReference type="PIRSR" id="PIRSR602401-1"/>
    </source>
</evidence>
<comment type="function">
    <text evidence="2">May be involved in the metabolism of insect hormones and in the breakdown of synthetic insecticides.</text>
</comment>
<dbReference type="GO" id="GO:0020037">
    <property type="term" value="F:heme binding"/>
    <property type="evidence" value="ECO:0007669"/>
    <property type="project" value="InterPro"/>
</dbReference>
<dbReference type="Proteomes" id="UP000051574">
    <property type="component" value="Unassembled WGS sequence"/>
</dbReference>
<keyword evidence="7 14" id="KW-0479">Metal-binding</keyword>
<gene>
    <name evidence="16" type="ORF">AMK59_4018</name>
</gene>
<name>A0A0T6B531_9SCAR</name>
<keyword evidence="17" id="KW-1185">Reference proteome</keyword>
<dbReference type="OrthoDB" id="1470350at2759"/>
<evidence type="ECO:0000313" key="17">
    <source>
        <dbReference type="Proteomes" id="UP000051574"/>
    </source>
</evidence>
<dbReference type="PANTHER" id="PTHR24291:SF189">
    <property type="entry name" value="CYTOCHROME P450 4C3-RELATED"/>
    <property type="match status" value="1"/>
</dbReference>
<evidence type="ECO:0000256" key="7">
    <source>
        <dbReference type="ARBA" id="ARBA00022723"/>
    </source>
</evidence>
<keyword evidence="12 15" id="KW-0503">Monooxygenase</keyword>